<dbReference type="PANTHER" id="PTHR14187:SF5">
    <property type="entry name" value="HEAT SHOCK 70 KDA PROTEIN 12A"/>
    <property type="match status" value="1"/>
</dbReference>
<reference evidence="1" key="1">
    <citation type="submission" date="2021-06" db="EMBL/GenBank/DDBJ databases">
        <authorList>
            <person name="Kallberg Y."/>
            <person name="Tangrot J."/>
            <person name="Rosling A."/>
        </authorList>
    </citation>
    <scope>NUCLEOTIDE SEQUENCE</scope>
    <source>
        <strain evidence="1">MT106</strain>
    </source>
</reference>
<evidence type="ECO:0000313" key="2">
    <source>
        <dbReference type="Proteomes" id="UP000789831"/>
    </source>
</evidence>
<dbReference type="EMBL" id="CAJVPL010000935">
    <property type="protein sequence ID" value="CAG8541460.1"/>
    <property type="molecule type" value="Genomic_DNA"/>
</dbReference>
<dbReference type="AlphaFoldDB" id="A0A9N9AT96"/>
<dbReference type="SUPFAM" id="SSF53067">
    <property type="entry name" value="Actin-like ATPase domain"/>
    <property type="match status" value="2"/>
</dbReference>
<sequence length="553" mass="63241">MSDHDIRAVVAIDFGTTFSGFAFAHKASSEIETNNRWIGREGLPKTNTALRYDSNLEVTAWGEPALVDGPEKKKKSKDAQQIYTVEMFKLHLTEMSKKSKPPLPPNMSFKKPIKDYLFEMDKLIQETIEKTWPGMRKEQVLYVMTIPAEWREFTKGVMRECAHEAGIIASVESENLEFTSEPEAAAMHCLKVIEEHNLQTGDSFLVVDCGGGTVDLTTRKLRGDGTLDEITERTGDLCGSTFVDREFLKWLGKKLGESAMENVKNNHYGNLQYLIQKFFCPRVKFLFDGDPSNFKNIDVDIEHWCPALLKYVTGDAREQMEEEDWLIELDFNAVKAMFDPVVKKVLKLITDQLKAAAPSQRPSAMFLVGGFSESKYLRKRIKEEFLNQVPIIAEPRQPMAAVVKGAVAYGLKMETVNTRVLKWSYGIEILAKWQAGVDPKKRRTPDGRIYRFNRLAERKKPVEVNKEFTGEFKPVYPNQTSVIFKVYYTKRNWVRFCDDPGVRFLDLPDVHLGINRPIEFGLTFGKMELKATACNKTTGQVYQTSWRLRNFAT</sequence>
<name>A0A9N9AT96_9GLOM</name>
<protein>
    <submittedName>
        <fullName evidence="1">8300_t:CDS:1</fullName>
    </submittedName>
</protein>
<dbReference type="Proteomes" id="UP000789831">
    <property type="component" value="Unassembled WGS sequence"/>
</dbReference>
<proteinExistence type="predicted"/>
<dbReference type="CDD" id="cd10229">
    <property type="entry name" value="ASKHA_NBD_HSP70_HSPA12"/>
    <property type="match status" value="1"/>
</dbReference>
<dbReference type="PANTHER" id="PTHR14187">
    <property type="entry name" value="ALPHA KINASE/ELONGATION FACTOR 2 KINASE"/>
    <property type="match status" value="1"/>
</dbReference>
<dbReference type="Gene3D" id="3.90.640.10">
    <property type="entry name" value="Actin, Chain A, domain 4"/>
    <property type="match status" value="1"/>
</dbReference>
<gene>
    <name evidence="1" type="ORF">AGERDE_LOCUS6206</name>
</gene>
<keyword evidence="2" id="KW-1185">Reference proteome</keyword>
<dbReference type="InterPro" id="IPR043129">
    <property type="entry name" value="ATPase_NBD"/>
</dbReference>
<organism evidence="1 2">
    <name type="scientific">Ambispora gerdemannii</name>
    <dbReference type="NCBI Taxonomy" id="144530"/>
    <lineage>
        <taxon>Eukaryota</taxon>
        <taxon>Fungi</taxon>
        <taxon>Fungi incertae sedis</taxon>
        <taxon>Mucoromycota</taxon>
        <taxon>Glomeromycotina</taxon>
        <taxon>Glomeromycetes</taxon>
        <taxon>Archaeosporales</taxon>
        <taxon>Ambisporaceae</taxon>
        <taxon>Ambispora</taxon>
    </lineage>
</organism>
<comment type="caution">
    <text evidence="1">The sequence shown here is derived from an EMBL/GenBank/DDBJ whole genome shotgun (WGS) entry which is preliminary data.</text>
</comment>
<accession>A0A9N9AT96</accession>
<dbReference type="Gene3D" id="3.30.420.40">
    <property type="match status" value="2"/>
</dbReference>
<dbReference type="OrthoDB" id="2963168at2759"/>
<evidence type="ECO:0000313" key="1">
    <source>
        <dbReference type="EMBL" id="CAG8541460.1"/>
    </source>
</evidence>